<comment type="catalytic activity">
    <reaction evidence="11 12">
        <text>ATP + H2O = ADP + phosphate + H(+)</text>
        <dbReference type="Rhea" id="RHEA:13065"/>
        <dbReference type="ChEBI" id="CHEBI:15377"/>
        <dbReference type="ChEBI" id="CHEBI:15378"/>
        <dbReference type="ChEBI" id="CHEBI:30616"/>
        <dbReference type="ChEBI" id="CHEBI:43474"/>
        <dbReference type="ChEBI" id="CHEBI:456216"/>
        <dbReference type="EC" id="5.6.2.4"/>
    </reaction>
</comment>
<comment type="similarity">
    <text evidence="12">Belongs to the helicase family. PriA subfamily.</text>
</comment>
<comment type="catalytic activity">
    <reaction evidence="12">
        <text>Couples ATP hydrolysis with the unwinding of duplex DNA by translocating in the 3'-5' direction.</text>
        <dbReference type="EC" id="5.6.2.4"/>
    </reaction>
</comment>
<dbReference type="FunFam" id="3.40.50.300:FF:000489">
    <property type="entry name" value="Primosome assembly protein PriA"/>
    <property type="match status" value="1"/>
</dbReference>
<dbReference type="PROSITE" id="PS51192">
    <property type="entry name" value="HELICASE_ATP_BIND_1"/>
    <property type="match status" value="1"/>
</dbReference>
<comment type="cofactor">
    <cofactor evidence="12">
        <name>Zn(2+)</name>
        <dbReference type="ChEBI" id="CHEBI:29105"/>
    </cofactor>
    <text evidence="12">Binds 2 zinc ions per subunit.</text>
</comment>
<sequence>MNTLYADIIVDISHEKLDRTFQYRVPESLRGRLEPGACVMIPFGNGNRLIKGYVVALGETCQFAPEKIKDIAGMPEKETGVEDKMIALAAWIRRNYGCTMIQALKTVLPAKQSVKKLEHRQLVRLMNREEILSLLGECERKKQVAKARLLKALSEQETIPYEWITGKLGVSAATVNSIVKSGAAKLVSSESYRNPVKMQSVEAVRNTLSEEQQTIVTEVFADFDAGRRQTYLIHGITGSGKTEVYMRLIGEMIARGRQAIVLIPEIALTYQTLLRFYQRFGDRVSVMNSTLSPGEKYDQCERAKAGEIDVIIGPRSALFTPFPSLGLIVMDEEQENSYKSESTPKYHARETALEVAKLYGASVVLGSATPSLEAYYRAGKGEYRMFQLTRRLTGGELPTVYTVDLRQELQEGNRSIFSRKLQELMADRLNKGQQTILFLNRRGYAGFVSCRSCGEVMKCPHCDVSLSEHKGGRLICHYCGYTQPMPKLCPKCGSKYILGFKAGTQQIEEKLKELYPGVRTLRMDADTTRTKDSYEKILSSFANGEADVLIGTQMIVKGHDFPKVTLVGILAADLSLNASDYRAGERTFQLLTQAVGRAGRGALPGEAVIQTYQPDHYAITCAAAQDYENFYQEEILYRELSGYPPVAHMLAVQIYGKEEENAKQLALRLTDVVKSNMDFLSGKQKEQSNKKIQVLGPAPANISKINDIYRYVFYVKHAEYDVLVEVKDRLEETLRQWQPRQMSIQFDFDPVSVL</sequence>
<dbReference type="InterPro" id="IPR005259">
    <property type="entry name" value="PriA"/>
</dbReference>
<feature type="domain" description="Helicase C-terminal" evidence="14">
    <location>
        <begin position="484"/>
        <end position="651"/>
    </location>
</feature>
<comment type="caution">
    <text evidence="15">The sequence shown here is derived from an EMBL/GenBank/DDBJ whole genome shotgun (WGS) entry which is preliminary data.</text>
</comment>
<keyword evidence="10 12" id="KW-0413">Isomerase</keyword>
<evidence type="ECO:0000259" key="14">
    <source>
        <dbReference type="PROSITE" id="PS51194"/>
    </source>
</evidence>
<feature type="binding site" evidence="12">
    <location>
        <position position="450"/>
    </location>
    <ligand>
        <name>Zn(2+)</name>
        <dbReference type="ChEBI" id="CHEBI:29105"/>
        <label>1</label>
    </ligand>
</feature>
<dbReference type="GO" id="GO:0003677">
    <property type="term" value="F:DNA binding"/>
    <property type="evidence" value="ECO:0007669"/>
    <property type="project" value="UniProtKB-UniRule"/>
</dbReference>
<organism evidence="15 16">
    <name type="scientific">Waltera acetigignens</name>
    <dbReference type="NCBI Taxonomy" id="2981769"/>
    <lineage>
        <taxon>Bacteria</taxon>
        <taxon>Bacillati</taxon>
        <taxon>Bacillota</taxon>
        <taxon>Clostridia</taxon>
        <taxon>Lachnospirales</taxon>
        <taxon>Lachnospiraceae</taxon>
        <taxon>Waltera</taxon>
    </lineage>
</organism>
<feature type="binding site" evidence="12">
    <location>
        <position position="479"/>
    </location>
    <ligand>
        <name>Zn(2+)</name>
        <dbReference type="ChEBI" id="CHEBI:29105"/>
        <label>2</label>
    </ligand>
</feature>
<comment type="subunit">
    <text evidence="12">Component of the replication restart primosome.</text>
</comment>
<dbReference type="GO" id="GO:0016787">
    <property type="term" value="F:hydrolase activity"/>
    <property type="evidence" value="ECO:0007669"/>
    <property type="project" value="UniProtKB-KW"/>
</dbReference>
<name>A0AAE2ZXU4_9FIRM</name>
<evidence type="ECO:0000256" key="2">
    <source>
        <dbReference type="ARBA" id="ARBA00022705"/>
    </source>
</evidence>
<dbReference type="InterPro" id="IPR014001">
    <property type="entry name" value="Helicase_ATP-bd"/>
</dbReference>
<evidence type="ECO:0000256" key="12">
    <source>
        <dbReference type="HAMAP-Rule" id="MF_00983"/>
    </source>
</evidence>
<evidence type="ECO:0000313" key="16">
    <source>
        <dbReference type="Proteomes" id="UP001197795"/>
    </source>
</evidence>
<dbReference type="PANTHER" id="PTHR30580">
    <property type="entry name" value="PRIMOSOMAL PROTEIN N"/>
    <property type="match status" value="1"/>
</dbReference>
<keyword evidence="16" id="KW-1185">Reference proteome</keyword>
<dbReference type="GO" id="GO:0006269">
    <property type="term" value="P:DNA replication, synthesis of primer"/>
    <property type="evidence" value="ECO:0007669"/>
    <property type="project" value="UniProtKB-KW"/>
</dbReference>
<dbReference type="GO" id="GO:0006310">
    <property type="term" value="P:DNA recombination"/>
    <property type="evidence" value="ECO:0007669"/>
    <property type="project" value="InterPro"/>
</dbReference>
<accession>A0AAE2ZXU4</accession>
<keyword evidence="8 12" id="KW-0067">ATP-binding</keyword>
<dbReference type="RefSeq" id="WP_227732295.1">
    <property type="nucleotide sequence ID" value="NZ_JAJEPV010000004.1"/>
</dbReference>
<dbReference type="SMART" id="SM00490">
    <property type="entry name" value="HELICc"/>
    <property type="match status" value="1"/>
</dbReference>
<evidence type="ECO:0000256" key="10">
    <source>
        <dbReference type="ARBA" id="ARBA00023235"/>
    </source>
</evidence>
<dbReference type="CDD" id="cd17929">
    <property type="entry name" value="DEXHc_priA"/>
    <property type="match status" value="1"/>
</dbReference>
<dbReference type="CDD" id="cd18804">
    <property type="entry name" value="SF2_C_priA"/>
    <property type="match status" value="1"/>
</dbReference>
<keyword evidence="1 12" id="KW-0639">Primosome</keyword>
<dbReference type="InterPro" id="IPR041222">
    <property type="entry name" value="PriA_3primeBD"/>
</dbReference>
<dbReference type="GO" id="GO:0008270">
    <property type="term" value="F:zinc ion binding"/>
    <property type="evidence" value="ECO:0007669"/>
    <property type="project" value="UniProtKB-UniRule"/>
</dbReference>
<feature type="binding site" evidence="12">
    <location>
        <position position="489"/>
    </location>
    <ligand>
        <name>Zn(2+)</name>
        <dbReference type="ChEBI" id="CHEBI:29105"/>
        <label>1</label>
    </ligand>
</feature>
<dbReference type="PROSITE" id="PS51194">
    <property type="entry name" value="HELICASE_CTER"/>
    <property type="match status" value="1"/>
</dbReference>
<dbReference type="GO" id="GO:0043138">
    <property type="term" value="F:3'-5' DNA helicase activity"/>
    <property type="evidence" value="ECO:0007669"/>
    <property type="project" value="UniProtKB-EC"/>
</dbReference>
<dbReference type="Gene3D" id="3.40.50.300">
    <property type="entry name" value="P-loop containing nucleotide triphosphate hydrolases"/>
    <property type="match status" value="2"/>
</dbReference>
<keyword evidence="6 12" id="KW-0347">Helicase</keyword>
<evidence type="ECO:0000256" key="5">
    <source>
        <dbReference type="ARBA" id="ARBA00022801"/>
    </source>
</evidence>
<dbReference type="Pfam" id="PF00271">
    <property type="entry name" value="Helicase_C"/>
    <property type="match status" value="1"/>
</dbReference>
<dbReference type="GO" id="GO:0006302">
    <property type="term" value="P:double-strand break repair"/>
    <property type="evidence" value="ECO:0007669"/>
    <property type="project" value="InterPro"/>
</dbReference>
<dbReference type="Proteomes" id="UP001197795">
    <property type="component" value="Unassembled WGS sequence"/>
</dbReference>
<feature type="binding site" evidence="12">
    <location>
        <position position="459"/>
    </location>
    <ligand>
        <name>Zn(2+)</name>
        <dbReference type="ChEBI" id="CHEBI:29105"/>
        <label>2</label>
    </ligand>
</feature>
<evidence type="ECO:0000256" key="9">
    <source>
        <dbReference type="ARBA" id="ARBA00023125"/>
    </source>
</evidence>
<comment type="function">
    <text evidence="12">Initiates the restart of stalled replication forks, which reloads the replicative helicase on sites other than the origin of replication. Recognizes and binds to abandoned replication forks and remodels them to uncover a helicase loading site. Promotes assembly of the primosome at these replication forks.</text>
</comment>
<dbReference type="SMART" id="SM00487">
    <property type="entry name" value="DEXDc"/>
    <property type="match status" value="1"/>
</dbReference>
<evidence type="ECO:0000259" key="13">
    <source>
        <dbReference type="PROSITE" id="PS51192"/>
    </source>
</evidence>
<protein>
    <recommendedName>
        <fullName evidence="12">Replication restart protein PriA</fullName>
    </recommendedName>
    <alternativeName>
        <fullName evidence="12">ATP-dependent DNA helicase PriA</fullName>
        <ecNumber evidence="12">5.6.2.4</ecNumber>
    </alternativeName>
    <alternativeName>
        <fullName evidence="12">DNA 3'-5' helicase PriA</fullName>
    </alternativeName>
</protein>
<dbReference type="Pfam" id="PF18074">
    <property type="entry name" value="PriA_C"/>
    <property type="match status" value="1"/>
</dbReference>
<dbReference type="InterPro" id="IPR040498">
    <property type="entry name" value="PriA_CRR"/>
</dbReference>
<feature type="binding site" evidence="12">
    <location>
        <position position="453"/>
    </location>
    <ligand>
        <name>Zn(2+)</name>
        <dbReference type="ChEBI" id="CHEBI:29105"/>
        <label>1</label>
    </ligand>
</feature>
<keyword evidence="7 12" id="KW-0862">Zinc</keyword>
<dbReference type="PANTHER" id="PTHR30580:SF0">
    <property type="entry name" value="PRIMOSOMAL PROTEIN N"/>
    <property type="match status" value="1"/>
</dbReference>
<dbReference type="HAMAP" id="MF_00983">
    <property type="entry name" value="PriA"/>
    <property type="match status" value="1"/>
</dbReference>
<dbReference type="Pfam" id="PF17764">
    <property type="entry name" value="PriA_3primeBD"/>
    <property type="match status" value="1"/>
</dbReference>
<feature type="domain" description="Helicase ATP-binding" evidence="13">
    <location>
        <begin position="222"/>
        <end position="388"/>
    </location>
</feature>
<dbReference type="InterPro" id="IPR001650">
    <property type="entry name" value="Helicase_C-like"/>
</dbReference>
<dbReference type="NCBIfam" id="TIGR00595">
    <property type="entry name" value="priA"/>
    <property type="match status" value="1"/>
</dbReference>
<evidence type="ECO:0000313" key="15">
    <source>
        <dbReference type="EMBL" id="MCC2118504.1"/>
    </source>
</evidence>
<dbReference type="SUPFAM" id="SSF52540">
    <property type="entry name" value="P-loop containing nucleoside triphosphate hydrolases"/>
    <property type="match status" value="1"/>
</dbReference>
<evidence type="ECO:0000256" key="7">
    <source>
        <dbReference type="ARBA" id="ARBA00022833"/>
    </source>
</evidence>
<evidence type="ECO:0000256" key="11">
    <source>
        <dbReference type="ARBA" id="ARBA00048988"/>
    </source>
</evidence>
<dbReference type="AlphaFoldDB" id="A0AAE2ZXU4"/>
<dbReference type="EC" id="5.6.2.4" evidence="12"/>
<evidence type="ECO:0000256" key="1">
    <source>
        <dbReference type="ARBA" id="ARBA00022515"/>
    </source>
</evidence>
<dbReference type="GO" id="GO:0005524">
    <property type="term" value="F:ATP binding"/>
    <property type="evidence" value="ECO:0007669"/>
    <property type="project" value="UniProtKB-UniRule"/>
</dbReference>
<keyword evidence="2 12" id="KW-0235">DNA replication</keyword>
<proteinExistence type="inferred from homology"/>
<keyword evidence="9 12" id="KW-0238">DNA-binding</keyword>
<gene>
    <name evidence="12 15" type="primary">priA</name>
    <name evidence="15" type="ORF">LKD75_02670</name>
</gene>
<keyword evidence="4 12" id="KW-0547">Nucleotide-binding</keyword>
<keyword evidence="5 12" id="KW-0378">Hydrolase</keyword>
<feature type="binding site" evidence="12">
    <location>
        <position position="492"/>
    </location>
    <ligand>
        <name>Zn(2+)</name>
        <dbReference type="ChEBI" id="CHEBI:29105"/>
        <label>1</label>
    </ligand>
</feature>
<feature type="binding site" evidence="12">
    <location>
        <position position="476"/>
    </location>
    <ligand>
        <name>Zn(2+)</name>
        <dbReference type="ChEBI" id="CHEBI:29105"/>
        <label>2</label>
    </ligand>
</feature>
<feature type="binding site" evidence="12">
    <location>
        <position position="462"/>
    </location>
    <ligand>
        <name>Zn(2+)</name>
        <dbReference type="ChEBI" id="CHEBI:29105"/>
        <label>2</label>
    </ligand>
</feature>
<evidence type="ECO:0000256" key="4">
    <source>
        <dbReference type="ARBA" id="ARBA00022741"/>
    </source>
</evidence>
<dbReference type="InterPro" id="IPR042115">
    <property type="entry name" value="PriA_3primeBD_sf"/>
</dbReference>
<dbReference type="InterPro" id="IPR041236">
    <property type="entry name" value="PriA_C"/>
</dbReference>
<dbReference type="GO" id="GO:0006270">
    <property type="term" value="P:DNA replication initiation"/>
    <property type="evidence" value="ECO:0007669"/>
    <property type="project" value="TreeGrafter"/>
</dbReference>
<reference evidence="15 16" key="1">
    <citation type="submission" date="2021-10" db="EMBL/GenBank/DDBJ databases">
        <title>Anaerobic single-cell dispensing facilitates the cultivation of human gut bacteria.</title>
        <authorList>
            <person name="Afrizal A."/>
        </authorList>
    </citation>
    <scope>NUCLEOTIDE SEQUENCE [LARGE SCALE GENOMIC DNA]</scope>
    <source>
        <strain evidence="15 16">CLA-AA-H273</strain>
    </source>
</reference>
<evidence type="ECO:0000256" key="6">
    <source>
        <dbReference type="ARBA" id="ARBA00022806"/>
    </source>
</evidence>
<dbReference type="EMBL" id="JAJEPV010000004">
    <property type="protein sequence ID" value="MCC2118504.1"/>
    <property type="molecule type" value="Genomic_DNA"/>
</dbReference>
<evidence type="ECO:0000256" key="3">
    <source>
        <dbReference type="ARBA" id="ARBA00022723"/>
    </source>
</evidence>
<dbReference type="Pfam" id="PF18319">
    <property type="entry name" value="Zn_ribbon_PriA"/>
    <property type="match status" value="1"/>
</dbReference>
<keyword evidence="3 12" id="KW-0479">Metal-binding</keyword>
<dbReference type="Pfam" id="PF00270">
    <property type="entry name" value="DEAD"/>
    <property type="match status" value="1"/>
</dbReference>
<dbReference type="InterPro" id="IPR011545">
    <property type="entry name" value="DEAD/DEAH_box_helicase_dom"/>
</dbReference>
<dbReference type="InterPro" id="IPR027417">
    <property type="entry name" value="P-loop_NTPase"/>
</dbReference>
<dbReference type="Gene3D" id="3.40.1440.60">
    <property type="entry name" value="PriA, 3(prime) DNA-binding domain"/>
    <property type="match status" value="1"/>
</dbReference>
<evidence type="ECO:0000256" key="8">
    <source>
        <dbReference type="ARBA" id="ARBA00022840"/>
    </source>
</evidence>
<dbReference type="GO" id="GO:1990077">
    <property type="term" value="C:primosome complex"/>
    <property type="evidence" value="ECO:0007669"/>
    <property type="project" value="UniProtKB-UniRule"/>
</dbReference>